<comment type="catalytic activity">
    <reaction evidence="2">
        <text>a triacylglycerol + H2O = a diacylglycerol + a fatty acid + H(+)</text>
        <dbReference type="Rhea" id="RHEA:12044"/>
        <dbReference type="ChEBI" id="CHEBI:15377"/>
        <dbReference type="ChEBI" id="CHEBI:15378"/>
        <dbReference type="ChEBI" id="CHEBI:17855"/>
        <dbReference type="ChEBI" id="CHEBI:18035"/>
        <dbReference type="ChEBI" id="CHEBI:28868"/>
        <dbReference type="EC" id="3.1.1.3"/>
    </reaction>
    <physiologicalReaction direction="left-to-right" evidence="2">
        <dbReference type="Rhea" id="RHEA:12045"/>
    </physiologicalReaction>
</comment>
<dbReference type="GeneID" id="30982296"/>
<keyword evidence="4" id="KW-1185">Reference proteome</keyword>
<organism evidence="3 4">
    <name type="scientific">Suhomyces tanzawaensis NRRL Y-17324</name>
    <dbReference type="NCBI Taxonomy" id="984487"/>
    <lineage>
        <taxon>Eukaryota</taxon>
        <taxon>Fungi</taxon>
        <taxon>Dikarya</taxon>
        <taxon>Ascomycota</taxon>
        <taxon>Saccharomycotina</taxon>
        <taxon>Pichiomycetes</taxon>
        <taxon>Debaryomycetaceae</taxon>
        <taxon>Suhomyces</taxon>
    </lineage>
</organism>
<evidence type="ECO:0000313" key="4">
    <source>
        <dbReference type="Proteomes" id="UP000094285"/>
    </source>
</evidence>
<sequence>MDHHQIEQLVSQSGLYEGWILVVPDYLGPKAAFAVGLQAAHATLNSLRAVVASGDITGVNKDAEIVLWGYSGGSQPTVWAAALFDQYAPELNIIGAAAGGILVSPTHISNITMDGIFAGLIINAINGLANEYEDLTPFIKENFYEGIQDKFFKVKTQCLASTVFETIFTTWDDLTPLGYKVLDAPIVKKYTGINNLLNLNSTPSVPLFFYNSQGDEIIPAVDADQLYDKWCSEGAIIEYHQDETGKHLTQVLAGSAIAFNWLKRRFSGATLENKCKKTITFSNIFDIEGFGSFAKIIGDAISTFKEQEIGPKSPSSSSPLISNASISTSVTLTSTNSGVSLTSTCSRLLGLLFDLFF</sequence>
<name>A0A1E4SBE4_9ASCO</name>
<evidence type="ECO:0000256" key="1">
    <source>
        <dbReference type="ARBA" id="ARBA00022801"/>
    </source>
</evidence>
<dbReference type="GO" id="GO:0004806">
    <property type="term" value="F:triacylglycerol lipase activity"/>
    <property type="evidence" value="ECO:0007669"/>
    <property type="project" value="UniProtKB-EC"/>
</dbReference>
<protein>
    <submittedName>
        <fullName evidence="3">LIP-domain-containing protein</fullName>
    </submittedName>
</protein>
<dbReference type="PANTHER" id="PTHR34853:SF5">
    <property type="entry name" value="LIP-DOMAIN-CONTAINING PROTEIN-RELATED"/>
    <property type="match status" value="1"/>
</dbReference>
<dbReference type="Pfam" id="PF03583">
    <property type="entry name" value="LIP"/>
    <property type="match status" value="1"/>
</dbReference>
<dbReference type="InterPro" id="IPR005152">
    <property type="entry name" value="Lipase_secreted"/>
</dbReference>
<dbReference type="EMBL" id="KV453917">
    <property type="protein sequence ID" value="ODV76834.1"/>
    <property type="molecule type" value="Genomic_DNA"/>
</dbReference>
<keyword evidence="1" id="KW-0378">Hydrolase</keyword>
<proteinExistence type="predicted"/>
<accession>A0A1E4SBE4</accession>
<dbReference type="AlphaFoldDB" id="A0A1E4SBE4"/>
<dbReference type="SUPFAM" id="SSF53474">
    <property type="entry name" value="alpha/beta-Hydrolases"/>
    <property type="match status" value="1"/>
</dbReference>
<dbReference type="PANTHER" id="PTHR34853">
    <property type="match status" value="1"/>
</dbReference>
<dbReference type="OrthoDB" id="2373480at2759"/>
<evidence type="ECO:0000313" key="3">
    <source>
        <dbReference type="EMBL" id="ODV76834.1"/>
    </source>
</evidence>
<dbReference type="RefSeq" id="XP_020061956.1">
    <property type="nucleotide sequence ID" value="XM_020208159.1"/>
</dbReference>
<dbReference type="GO" id="GO:0016042">
    <property type="term" value="P:lipid catabolic process"/>
    <property type="evidence" value="ECO:0007669"/>
    <property type="project" value="InterPro"/>
</dbReference>
<dbReference type="Gene3D" id="3.40.50.1820">
    <property type="entry name" value="alpha/beta hydrolase"/>
    <property type="match status" value="2"/>
</dbReference>
<dbReference type="Proteomes" id="UP000094285">
    <property type="component" value="Unassembled WGS sequence"/>
</dbReference>
<gene>
    <name evidence="3" type="ORF">CANTADRAFT_27595</name>
</gene>
<reference evidence="4" key="1">
    <citation type="submission" date="2016-05" db="EMBL/GenBank/DDBJ databases">
        <title>Comparative genomics of biotechnologically important yeasts.</title>
        <authorList>
            <consortium name="DOE Joint Genome Institute"/>
            <person name="Riley R."/>
            <person name="Haridas S."/>
            <person name="Wolfe K.H."/>
            <person name="Lopes M.R."/>
            <person name="Hittinger C.T."/>
            <person name="Goker M."/>
            <person name="Salamov A."/>
            <person name="Wisecaver J."/>
            <person name="Long T.M."/>
            <person name="Aerts A.L."/>
            <person name="Barry K."/>
            <person name="Choi C."/>
            <person name="Clum A."/>
            <person name="Coughlan A.Y."/>
            <person name="Deshpande S."/>
            <person name="Douglass A.P."/>
            <person name="Hanson S.J."/>
            <person name="Klenk H.-P."/>
            <person name="Labutti K."/>
            <person name="Lapidus A."/>
            <person name="Lindquist E."/>
            <person name="Lipzen A."/>
            <person name="Meier-Kolthoff J.P."/>
            <person name="Ohm R.A."/>
            <person name="Otillar R.P."/>
            <person name="Pangilinan J."/>
            <person name="Peng Y."/>
            <person name="Rokas A."/>
            <person name="Rosa C.A."/>
            <person name="Scheuner C."/>
            <person name="Sibirny A.A."/>
            <person name="Slot J.C."/>
            <person name="Stielow J.B."/>
            <person name="Sun H."/>
            <person name="Kurtzman C.P."/>
            <person name="Blackwell M."/>
            <person name="Grigoriev I.V."/>
            <person name="Jeffries T.W."/>
        </authorList>
    </citation>
    <scope>NUCLEOTIDE SEQUENCE [LARGE SCALE GENOMIC DNA]</scope>
    <source>
        <strain evidence="4">NRRL Y-17324</strain>
    </source>
</reference>
<evidence type="ECO:0000256" key="2">
    <source>
        <dbReference type="ARBA" id="ARBA00023369"/>
    </source>
</evidence>
<dbReference type="InterPro" id="IPR029058">
    <property type="entry name" value="AB_hydrolase_fold"/>
</dbReference>